<organism evidence="1 2">
    <name type="scientific">Cichorium intybus</name>
    <name type="common">Chicory</name>
    <dbReference type="NCBI Taxonomy" id="13427"/>
    <lineage>
        <taxon>Eukaryota</taxon>
        <taxon>Viridiplantae</taxon>
        <taxon>Streptophyta</taxon>
        <taxon>Embryophyta</taxon>
        <taxon>Tracheophyta</taxon>
        <taxon>Spermatophyta</taxon>
        <taxon>Magnoliopsida</taxon>
        <taxon>eudicotyledons</taxon>
        <taxon>Gunneridae</taxon>
        <taxon>Pentapetalae</taxon>
        <taxon>asterids</taxon>
        <taxon>campanulids</taxon>
        <taxon>Asterales</taxon>
        <taxon>Asteraceae</taxon>
        <taxon>Cichorioideae</taxon>
        <taxon>Cichorieae</taxon>
        <taxon>Cichoriinae</taxon>
        <taxon>Cichorium</taxon>
    </lineage>
</organism>
<proteinExistence type="predicted"/>
<accession>A0ACB9EZT4</accession>
<protein>
    <submittedName>
        <fullName evidence="1">Uncharacterized protein</fullName>
    </submittedName>
</protein>
<name>A0ACB9EZT4_CICIN</name>
<reference evidence="1 2" key="2">
    <citation type="journal article" date="2022" name="Mol. Ecol. Resour.">
        <title>The genomes of chicory, endive, great burdock and yacon provide insights into Asteraceae paleo-polyploidization history and plant inulin production.</title>
        <authorList>
            <person name="Fan W."/>
            <person name="Wang S."/>
            <person name="Wang H."/>
            <person name="Wang A."/>
            <person name="Jiang F."/>
            <person name="Liu H."/>
            <person name="Zhao H."/>
            <person name="Xu D."/>
            <person name="Zhang Y."/>
        </authorList>
    </citation>
    <scope>NUCLEOTIDE SEQUENCE [LARGE SCALE GENOMIC DNA]</scope>
    <source>
        <strain evidence="2">cv. Punajuju</strain>
        <tissue evidence="1">Leaves</tissue>
    </source>
</reference>
<dbReference type="Proteomes" id="UP001055811">
    <property type="component" value="Linkage Group LG03"/>
</dbReference>
<dbReference type="EMBL" id="CM042011">
    <property type="protein sequence ID" value="KAI3764211.1"/>
    <property type="molecule type" value="Genomic_DNA"/>
</dbReference>
<evidence type="ECO:0000313" key="2">
    <source>
        <dbReference type="Proteomes" id="UP001055811"/>
    </source>
</evidence>
<evidence type="ECO:0000313" key="1">
    <source>
        <dbReference type="EMBL" id="KAI3764211.1"/>
    </source>
</evidence>
<keyword evidence="2" id="KW-1185">Reference proteome</keyword>
<gene>
    <name evidence="1" type="ORF">L2E82_14215</name>
</gene>
<comment type="caution">
    <text evidence="1">The sequence shown here is derived from an EMBL/GenBank/DDBJ whole genome shotgun (WGS) entry which is preliminary data.</text>
</comment>
<reference evidence="2" key="1">
    <citation type="journal article" date="2022" name="Mol. Ecol. Resour.">
        <title>The genomes of chicory, endive, great burdock and yacon provide insights into Asteraceae palaeo-polyploidization history and plant inulin production.</title>
        <authorList>
            <person name="Fan W."/>
            <person name="Wang S."/>
            <person name="Wang H."/>
            <person name="Wang A."/>
            <person name="Jiang F."/>
            <person name="Liu H."/>
            <person name="Zhao H."/>
            <person name="Xu D."/>
            <person name="Zhang Y."/>
        </authorList>
    </citation>
    <scope>NUCLEOTIDE SEQUENCE [LARGE SCALE GENOMIC DNA]</scope>
    <source>
        <strain evidence="2">cv. Punajuju</strain>
    </source>
</reference>
<sequence length="429" mass="49051">MDSTSDNIDRLSCLHEEVLSHILSLMPTKFAVRTSILSKRWRYHWTLVNNLDFDDVHPVHGLNCFTNFVNRVLALCKTSHINLFRLHCSEIWVRKVSLSKWINEAVRLNVRELDIQVILLHLPLPLSMFNCKTLTKLRIVWGTHDWDVWEFPSSVKLPCLKVLEISVFSKPSINAFRLISGCPILESLSLDVDYPNEEEDYKFNIPTLKRLKLRTRKSIILNKVVLNVPNLEYLFVGGVVSSLFVMEDLSSLVEATATVSVFDERFNHLKLDLLKGISGAKSISWSTSTVDVPLNSSVPKFPNLKHLELKSSFSSGWLSLFQFLESASELEHLCIEEREESCWIEPQSVPTCLLSNLRTMKITRCKGRKCDIKFLKYMLGNAEVLKTLTITCENVPLKEEMCAELLKFPRASRCCEIHFIGNGSYSAGN</sequence>